<dbReference type="PANTHER" id="PTHR38847:SF1">
    <property type="entry name" value="PSEUDOURIDINE SYNTHASE RSUA_RLUA-LIKE DOMAIN-CONTAINING PROTEIN"/>
    <property type="match status" value="1"/>
</dbReference>
<evidence type="ECO:0000313" key="2">
    <source>
        <dbReference type="EMBL" id="KAJ0408702.1"/>
    </source>
</evidence>
<keyword evidence="3" id="KW-1185">Reference proteome</keyword>
<sequence length="210" mass="22565">MSVIYSALLSALALLLLAATSSQAQDTDPVYVLGKPTVFGSGCPPGSTAVVPSSDGQSVSVMFMSYAASTADGVRVRRACNLAVPVRARPGFSIGFFKVDFRGWAYVPDAANTMARLSNEYFFAGQRGPVVDRVFGRGYNDEIFESNEITIESVVWSECGSTTNFRINTAVTVAKPRGVQDDVQVQIDTADATVDGQVQVYVTYKQCTKE</sequence>
<comment type="caution">
    <text evidence="2">The sequence shown here is derived from an EMBL/GenBank/DDBJ whole genome shotgun (WGS) entry which is preliminary data.</text>
</comment>
<name>A0AAD5MAZ3_PYTIN</name>
<organism evidence="2 3">
    <name type="scientific">Pythium insidiosum</name>
    <name type="common">Pythiosis disease agent</name>
    <dbReference type="NCBI Taxonomy" id="114742"/>
    <lineage>
        <taxon>Eukaryota</taxon>
        <taxon>Sar</taxon>
        <taxon>Stramenopiles</taxon>
        <taxon>Oomycota</taxon>
        <taxon>Peronosporomycetes</taxon>
        <taxon>Pythiales</taxon>
        <taxon>Pythiaceae</taxon>
        <taxon>Pythium</taxon>
    </lineage>
</organism>
<keyword evidence="1" id="KW-0732">Signal</keyword>
<feature type="chain" id="PRO_5042273940" description="DUF4360 domain-containing protein" evidence="1">
    <location>
        <begin position="25"/>
        <end position="210"/>
    </location>
</feature>
<dbReference type="EMBL" id="JAKCXM010000009">
    <property type="protein sequence ID" value="KAJ0408702.1"/>
    <property type="molecule type" value="Genomic_DNA"/>
</dbReference>
<dbReference type="InterPro" id="IPR025649">
    <property type="entry name" value="DUF4360"/>
</dbReference>
<gene>
    <name evidence="2" type="ORF">P43SY_001926</name>
</gene>
<feature type="signal peptide" evidence="1">
    <location>
        <begin position="1"/>
        <end position="24"/>
    </location>
</feature>
<reference evidence="2" key="1">
    <citation type="submission" date="2021-12" db="EMBL/GenBank/DDBJ databases">
        <title>Prjna785345.</title>
        <authorList>
            <person name="Rujirawat T."/>
            <person name="Krajaejun T."/>
        </authorList>
    </citation>
    <scope>NUCLEOTIDE SEQUENCE</scope>
    <source>
        <strain evidence="2">Pi057C3</strain>
    </source>
</reference>
<evidence type="ECO:0000256" key="1">
    <source>
        <dbReference type="SAM" id="SignalP"/>
    </source>
</evidence>
<dbReference type="Pfam" id="PF14273">
    <property type="entry name" value="DUF4360"/>
    <property type="match status" value="1"/>
</dbReference>
<accession>A0AAD5MAZ3</accession>
<dbReference type="Proteomes" id="UP001209570">
    <property type="component" value="Unassembled WGS sequence"/>
</dbReference>
<evidence type="ECO:0000313" key="3">
    <source>
        <dbReference type="Proteomes" id="UP001209570"/>
    </source>
</evidence>
<dbReference type="PANTHER" id="PTHR38847">
    <property type="match status" value="1"/>
</dbReference>
<protein>
    <recommendedName>
        <fullName evidence="4">DUF4360 domain-containing protein</fullName>
    </recommendedName>
</protein>
<dbReference type="AlphaFoldDB" id="A0AAD5MAZ3"/>
<evidence type="ECO:0008006" key="4">
    <source>
        <dbReference type="Google" id="ProtNLM"/>
    </source>
</evidence>
<proteinExistence type="predicted"/>